<organism evidence="13 14">
    <name type="scientific">Oikopleura dioica</name>
    <name type="common">Tunicate</name>
    <dbReference type="NCBI Taxonomy" id="34765"/>
    <lineage>
        <taxon>Eukaryota</taxon>
        <taxon>Metazoa</taxon>
        <taxon>Chordata</taxon>
        <taxon>Tunicata</taxon>
        <taxon>Appendicularia</taxon>
        <taxon>Copelata</taxon>
        <taxon>Oikopleuridae</taxon>
        <taxon>Oikopleura</taxon>
    </lineage>
</organism>
<dbReference type="PANTHER" id="PTHR42985:SF45">
    <property type="entry name" value="SODIUM_IODIDE COTRANSPORTER-LIKE"/>
    <property type="match status" value="1"/>
</dbReference>
<evidence type="ECO:0000256" key="12">
    <source>
        <dbReference type="SAM" id="Phobius"/>
    </source>
</evidence>
<keyword evidence="3" id="KW-0813">Transport</keyword>
<feature type="transmembrane region" description="Helical" evidence="12">
    <location>
        <begin position="296"/>
        <end position="321"/>
    </location>
</feature>
<feature type="transmembrane region" description="Helical" evidence="12">
    <location>
        <begin position="429"/>
        <end position="452"/>
    </location>
</feature>
<dbReference type="PANTHER" id="PTHR42985">
    <property type="entry name" value="SODIUM-COUPLED MONOCARBOXYLATE TRANSPORTER"/>
    <property type="match status" value="1"/>
</dbReference>
<dbReference type="Proteomes" id="UP001158576">
    <property type="component" value="Chromosome PAR"/>
</dbReference>
<feature type="transmembrane region" description="Helical" evidence="12">
    <location>
        <begin position="21"/>
        <end position="41"/>
    </location>
</feature>
<name>A0ABN7RIP1_OIKDI</name>
<evidence type="ECO:0000256" key="7">
    <source>
        <dbReference type="ARBA" id="ARBA00023053"/>
    </source>
</evidence>
<evidence type="ECO:0000256" key="3">
    <source>
        <dbReference type="ARBA" id="ARBA00022448"/>
    </source>
</evidence>
<dbReference type="InterPro" id="IPR001734">
    <property type="entry name" value="Na/solute_symporter"/>
</dbReference>
<evidence type="ECO:0000256" key="4">
    <source>
        <dbReference type="ARBA" id="ARBA00022475"/>
    </source>
</evidence>
<keyword evidence="6 12" id="KW-1133">Transmembrane helix</keyword>
<keyword evidence="4" id="KW-1003">Cell membrane</keyword>
<dbReference type="PROSITE" id="PS50283">
    <property type="entry name" value="NA_SOLUT_SYMP_3"/>
    <property type="match status" value="1"/>
</dbReference>
<evidence type="ECO:0000256" key="5">
    <source>
        <dbReference type="ARBA" id="ARBA00022692"/>
    </source>
</evidence>
<dbReference type="NCBIfam" id="TIGR00813">
    <property type="entry name" value="sss"/>
    <property type="match status" value="1"/>
</dbReference>
<feature type="transmembrane region" description="Helical" evidence="12">
    <location>
        <begin position="71"/>
        <end position="88"/>
    </location>
</feature>
<evidence type="ECO:0000256" key="10">
    <source>
        <dbReference type="ARBA" id="ARBA00023201"/>
    </source>
</evidence>
<dbReference type="EMBL" id="OU015568">
    <property type="protein sequence ID" value="CAG5077716.1"/>
    <property type="molecule type" value="Genomic_DNA"/>
</dbReference>
<dbReference type="InterPro" id="IPR051163">
    <property type="entry name" value="Sodium:Solute_Symporter_SSF"/>
</dbReference>
<feature type="transmembrane region" description="Helical" evidence="12">
    <location>
        <begin position="459"/>
        <end position="475"/>
    </location>
</feature>
<feature type="transmembrane region" description="Helical" evidence="12">
    <location>
        <begin position="397"/>
        <end position="417"/>
    </location>
</feature>
<proteinExistence type="inferred from homology"/>
<keyword evidence="10" id="KW-0739">Sodium transport</keyword>
<evidence type="ECO:0000256" key="2">
    <source>
        <dbReference type="ARBA" id="ARBA00006434"/>
    </source>
</evidence>
<evidence type="ECO:0000256" key="6">
    <source>
        <dbReference type="ARBA" id="ARBA00022989"/>
    </source>
</evidence>
<reference evidence="13 14" key="1">
    <citation type="submission" date="2021-04" db="EMBL/GenBank/DDBJ databases">
        <authorList>
            <person name="Bliznina A."/>
        </authorList>
    </citation>
    <scope>NUCLEOTIDE SEQUENCE [LARGE SCALE GENOMIC DNA]</scope>
</reference>
<feature type="transmembrane region" description="Helical" evidence="12">
    <location>
        <begin position="356"/>
        <end position="381"/>
    </location>
</feature>
<keyword evidence="9 12" id="KW-0472">Membrane</keyword>
<evidence type="ECO:0000256" key="9">
    <source>
        <dbReference type="ARBA" id="ARBA00023136"/>
    </source>
</evidence>
<keyword evidence="8" id="KW-0406">Ion transport</keyword>
<evidence type="ECO:0000313" key="14">
    <source>
        <dbReference type="Proteomes" id="UP001158576"/>
    </source>
</evidence>
<evidence type="ECO:0000313" key="13">
    <source>
        <dbReference type="EMBL" id="CAG5077716.1"/>
    </source>
</evidence>
<feature type="transmembrane region" description="Helical" evidence="12">
    <location>
        <begin position="257"/>
        <end position="275"/>
    </location>
</feature>
<evidence type="ECO:0000256" key="11">
    <source>
        <dbReference type="RuleBase" id="RU362091"/>
    </source>
</evidence>
<evidence type="ECO:0000256" key="1">
    <source>
        <dbReference type="ARBA" id="ARBA00004651"/>
    </source>
</evidence>
<dbReference type="CDD" id="cd11492">
    <property type="entry name" value="SLC5sbd_NIS-SMVT"/>
    <property type="match status" value="1"/>
</dbReference>
<comment type="subcellular location">
    <subcellularLocation>
        <location evidence="1">Cell membrane</location>
        <topology evidence="1">Multi-pass membrane protein</topology>
    </subcellularLocation>
</comment>
<keyword evidence="14" id="KW-1185">Reference proteome</keyword>
<feature type="transmembrane region" description="Helical" evidence="12">
    <location>
        <begin position="179"/>
        <end position="195"/>
    </location>
</feature>
<dbReference type="InterPro" id="IPR038377">
    <property type="entry name" value="Na/Glc_symporter_sf"/>
</dbReference>
<feature type="transmembrane region" description="Helical" evidence="12">
    <location>
        <begin position="94"/>
        <end position="115"/>
    </location>
</feature>
<feature type="transmembrane region" description="Helical" evidence="12">
    <location>
        <begin position="145"/>
        <end position="167"/>
    </location>
</feature>
<dbReference type="Pfam" id="PF00474">
    <property type="entry name" value="SSF"/>
    <property type="match status" value="1"/>
</dbReference>
<gene>
    <name evidence="13" type="ORF">OKIOD_LOCUS353</name>
</gene>
<comment type="similarity">
    <text evidence="2 11">Belongs to the sodium:solute symporter (SSF) (TC 2.A.21) family.</text>
</comment>
<evidence type="ECO:0000256" key="8">
    <source>
        <dbReference type="ARBA" id="ARBA00023065"/>
    </source>
</evidence>
<sequence>MIDRETVDLSIPLPKLSTEDYLVFTGLLAISAFIGLFYAFIDSRKNENESTNKFDSDEDAYLVGNRSMSSFPVALSLTASFMSSITVISTPAEIYFYGTMFLWFCVSYLLVAFLTSRIYMPFFYRQGFTSTYQYIEKRFDRQFKLILCAVYTFNSVVYAGIVVYAPAFAIEKVCNVPKNQAIAIMGVVCCIYTSLGGIKAVIWTDVVQYISMYAGFLALIWKGCKDMGVDFIYNTALDNDRLVFDDFSMDPRVRHSVFSTVFGGTFGLWLGLYGTNQSNVQRYICCKSEKTARKAIWMNSFALIAINITAALTGLIMFAYYVGCDPLSAGVIDKKDQLVPYMVMQKLSEYKGLPGLFLASATSGTLSTVSSGINGLCAVLIDELKSSFGVVRKNSYLWSRVIVFIAGVFVILAAYGADALGNTVLQASMSVNGIVAGPTLGLFSLGMFCPWVSKTPAKIGYFTGLGLAIAFYVMSNPTDEFTKPLEVNTMQCFNQSSLPESSPASYLSEDQSSFQISYVFLSTTGLFATIIAALMSSFLFPIPPQDQRARSLYSTLLWDVPYFEAFFSDESDSQKEKLFDSSSSSI</sequence>
<dbReference type="Gene3D" id="1.20.1730.10">
    <property type="entry name" value="Sodium/glucose cotransporter"/>
    <property type="match status" value="1"/>
</dbReference>
<keyword evidence="7" id="KW-0915">Sodium</keyword>
<keyword evidence="5 12" id="KW-0812">Transmembrane</keyword>
<feature type="transmembrane region" description="Helical" evidence="12">
    <location>
        <begin position="516"/>
        <end position="540"/>
    </location>
</feature>
<accession>A0ABN7RIP1</accession>
<protein>
    <submittedName>
        <fullName evidence="13">Oidioi.mRNA.OKI2018_I69.PAR.g8795.t1.cds</fullName>
    </submittedName>
</protein>